<name>A0A0L7LQC3_OPEBR</name>
<evidence type="ECO:0000313" key="3">
    <source>
        <dbReference type="Proteomes" id="UP000037510"/>
    </source>
</evidence>
<feature type="domain" description="Ig-like" evidence="1">
    <location>
        <begin position="125"/>
        <end position="169"/>
    </location>
</feature>
<protein>
    <recommendedName>
        <fullName evidence="1">Ig-like domain-containing protein</fullName>
    </recommendedName>
</protein>
<comment type="caution">
    <text evidence="2">The sequence shown here is derived from an EMBL/GenBank/DDBJ whole genome shotgun (WGS) entry which is preliminary data.</text>
</comment>
<organism evidence="2 3">
    <name type="scientific">Operophtera brumata</name>
    <name type="common">Winter moth</name>
    <name type="synonym">Phalaena brumata</name>
    <dbReference type="NCBI Taxonomy" id="104452"/>
    <lineage>
        <taxon>Eukaryota</taxon>
        <taxon>Metazoa</taxon>
        <taxon>Ecdysozoa</taxon>
        <taxon>Arthropoda</taxon>
        <taxon>Hexapoda</taxon>
        <taxon>Insecta</taxon>
        <taxon>Pterygota</taxon>
        <taxon>Neoptera</taxon>
        <taxon>Endopterygota</taxon>
        <taxon>Lepidoptera</taxon>
        <taxon>Glossata</taxon>
        <taxon>Ditrysia</taxon>
        <taxon>Geometroidea</taxon>
        <taxon>Geometridae</taxon>
        <taxon>Larentiinae</taxon>
        <taxon>Operophtera</taxon>
    </lineage>
</organism>
<dbReference type="Proteomes" id="UP000037510">
    <property type="component" value="Unassembled WGS sequence"/>
</dbReference>
<gene>
    <name evidence="2" type="ORF">OBRU01_03390</name>
</gene>
<proteinExistence type="predicted"/>
<accession>A0A0L7LQC3</accession>
<dbReference type="AlphaFoldDB" id="A0A0L7LQC3"/>
<dbReference type="EMBL" id="JTDY01000391">
    <property type="protein sequence ID" value="KOB77401.1"/>
    <property type="molecule type" value="Genomic_DNA"/>
</dbReference>
<evidence type="ECO:0000313" key="2">
    <source>
        <dbReference type="EMBL" id="KOB77401.1"/>
    </source>
</evidence>
<dbReference type="PROSITE" id="PS50835">
    <property type="entry name" value="IG_LIKE"/>
    <property type="match status" value="1"/>
</dbReference>
<dbReference type="InterPro" id="IPR007110">
    <property type="entry name" value="Ig-like_dom"/>
</dbReference>
<reference evidence="2 3" key="1">
    <citation type="journal article" date="2015" name="Genome Biol. Evol.">
        <title>The genome of winter moth (Operophtera brumata) provides a genomic perspective on sexual dimorphism and phenology.</title>
        <authorList>
            <person name="Derks M.F."/>
            <person name="Smit S."/>
            <person name="Salis L."/>
            <person name="Schijlen E."/>
            <person name="Bossers A."/>
            <person name="Mateman C."/>
            <person name="Pijl A.S."/>
            <person name="de Ridder D."/>
            <person name="Groenen M.A."/>
            <person name="Visser M.E."/>
            <person name="Megens H.J."/>
        </authorList>
    </citation>
    <scope>NUCLEOTIDE SEQUENCE [LARGE SCALE GENOMIC DNA]</scope>
    <source>
        <strain evidence="2">WM2013NL</strain>
        <tissue evidence="2">Head and thorax</tissue>
    </source>
</reference>
<evidence type="ECO:0000259" key="1">
    <source>
        <dbReference type="PROSITE" id="PS50835"/>
    </source>
</evidence>
<sequence length="169" mass="19047">AASASMVDLTSQWKPDCGWEITCSWRLFANDSLQSVRLMDRERQFLIYRPENNGRQFNQVFQLPEKTFKVECYETSEKGVVGKCVMTLELFQPASEDMSYACEVSGERPLFRVEKKDIEIAALVPPTNATVDVAQRDSSGSRVVLNCTSSGMPAPTLLWSIGEQRVRIV</sequence>
<feature type="non-terminal residue" evidence="2">
    <location>
        <position position="1"/>
    </location>
</feature>
<keyword evidence="3" id="KW-1185">Reference proteome</keyword>